<dbReference type="Proteomes" id="UP000681722">
    <property type="component" value="Unassembled WGS sequence"/>
</dbReference>
<proteinExistence type="predicted"/>
<dbReference type="Gene3D" id="3.50.50.60">
    <property type="entry name" value="FAD/NAD(P)-binding domain"/>
    <property type="match status" value="1"/>
</dbReference>
<protein>
    <submittedName>
        <fullName evidence="1">Uncharacterized protein</fullName>
    </submittedName>
</protein>
<comment type="caution">
    <text evidence="1">The sequence shown here is derived from an EMBL/GenBank/DDBJ whole genome shotgun (WGS) entry which is preliminary data.</text>
</comment>
<name>A0A815HF65_9BILA</name>
<dbReference type="AlphaFoldDB" id="A0A815HF65"/>
<dbReference type="EMBL" id="CAJNOQ010014907">
    <property type="protein sequence ID" value="CAF1350993.1"/>
    <property type="molecule type" value="Genomic_DNA"/>
</dbReference>
<organism evidence="1 3">
    <name type="scientific">Didymodactylos carnosus</name>
    <dbReference type="NCBI Taxonomy" id="1234261"/>
    <lineage>
        <taxon>Eukaryota</taxon>
        <taxon>Metazoa</taxon>
        <taxon>Spiralia</taxon>
        <taxon>Gnathifera</taxon>
        <taxon>Rotifera</taxon>
        <taxon>Eurotatoria</taxon>
        <taxon>Bdelloidea</taxon>
        <taxon>Philodinida</taxon>
        <taxon>Philodinidae</taxon>
        <taxon>Didymodactylos</taxon>
    </lineage>
</organism>
<evidence type="ECO:0000313" key="2">
    <source>
        <dbReference type="EMBL" id="CAF4220928.1"/>
    </source>
</evidence>
<dbReference type="InterPro" id="IPR036188">
    <property type="entry name" value="FAD/NAD-bd_sf"/>
</dbReference>
<evidence type="ECO:0000313" key="3">
    <source>
        <dbReference type="Proteomes" id="UP000663829"/>
    </source>
</evidence>
<keyword evidence="3" id="KW-1185">Reference proteome</keyword>
<dbReference type="Pfam" id="PF13450">
    <property type="entry name" value="NAD_binding_8"/>
    <property type="match status" value="1"/>
</dbReference>
<dbReference type="EMBL" id="CAJOBC010064384">
    <property type="protein sequence ID" value="CAF4220928.1"/>
    <property type="molecule type" value="Genomic_DNA"/>
</dbReference>
<dbReference type="Proteomes" id="UP000663829">
    <property type="component" value="Unassembled WGS sequence"/>
</dbReference>
<accession>A0A815HF65</accession>
<dbReference type="OrthoDB" id="5977668at2759"/>
<dbReference type="SUPFAM" id="SSF51735">
    <property type="entry name" value="NAD(P)-binding Rossmann-fold domains"/>
    <property type="match status" value="1"/>
</dbReference>
<gene>
    <name evidence="1" type="ORF">GPM918_LOCUS30907</name>
    <name evidence="2" type="ORF">SRO942_LOCUS31537</name>
</gene>
<sequence length="78" mass="8520">MENNLLLLVHPGRRIVVVGDGIAGCAATYAVHKAGLDDTIYEASEKLTINAKTHKRNDGNTTVLIVFLRGRNRLTFAD</sequence>
<evidence type="ECO:0000313" key="1">
    <source>
        <dbReference type="EMBL" id="CAF1350993.1"/>
    </source>
</evidence>
<reference evidence="1" key="1">
    <citation type="submission" date="2021-02" db="EMBL/GenBank/DDBJ databases">
        <authorList>
            <person name="Nowell W R."/>
        </authorList>
    </citation>
    <scope>NUCLEOTIDE SEQUENCE</scope>
</reference>
<dbReference type="InterPro" id="IPR036291">
    <property type="entry name" value="NAD(P)-bd_dom_sf"/>
</dbReference>